<feature type="compositionally biased region" description="Pro residues" evidence="10">
    <location>
        <begin position="807"/>
        <end position="816"/>
    </location>
</feature>
<dbReference type="FunFam" id="2.60.40.1170:FF:000016">
    <property type="entry name" value="AP-1 complex subunit mu"/>
    <property type="match status" value="1"/>
</dbReference>
<evidence type="ECO:0000256" key="4">
    <source>
        <dbReference type="ARBA" id="ARBA00022448"/>
    </source>
</evidence>
<evidence type="ECO:0000256" key="10">
    <source>
        <dbReference type="SAM" id="MobiDB-lite"/>
    </source>
</evidence>
<keyword evidence="8" id="KW-0653">Protein transport</keyword>
<organism evidence="11 12">
    <name type="scientific">Rhodnius prolixus</name>
    <name type="common">Triatomid bug</name>
    <dbReference type="NCBI Taxonomy" id="13249"/>
    <lineage>
        <taxon>Eukaryota</taxon>
        <taxon>Metazoa</taxon>
        <taxon>Ecdysozoa</taxon>
        <taxon>Arthropoda</taxon>
        <taxon>Hexapoda</taxon>
        <taxon>Insecta</taxon>
        <taxon>Pterygota</taxon>
        <taxon>Neoptera</taxon>
        <taxon>Paraneoptera</taxon>
        <taxon>Hemiptera</taxon>
        <taxon>Heteroptera</taxon>
        <taxon>Panheteroptera</taxon>
        <taxon>Cimicomorpha</taxon>
        <taxon>Reduviidae</taxon>
        <taxon>Triatominae</taxon>
        <taxon>Rhodnius</taxon>
    </lineage>
</organism>
<dbReference type="GO" id="GO:0012505">
    <property type="term" value="C:endomembrane system"/>
    <property type="evidence" value="ECO:0007669"/>
    <property type="project" value="UniProtKB-SubCell"/>
</dbReference>
<dbReference type="InParanoid" id="T1IGB5"/>
<dbReference type="PROSITE" id="PS51070">
    <property type="entry name" value="SHD"/>
    <property type="match status" value="1"/>
</dbReference>
<dbReference type="EMBL" id="ACPB03006808">
    <property type="status" value="NOT_ANNOTATED_CDS"/>
    <property type="molecule type" value="Genomic_DNA"/>
</dbReference>
<feature type="compositionally biased region" description="Basic and acidic residues" evidence="10">
    <location>
        <begin position="872"/>
        <end position="883"/>
    </location>
</feature>
<dbReference type="PRINTS" id="PR00314">
    <property type="entry name" value="CLATHRINADPT"/>
</dbReference>
<keyword evidence="5" id="KW-0963">Cytoplasm</keyword>
<dbReference type="InterPro" id="IPR036168">
    <property type="entry name" value="AP2_Mu_C_sf"/>
</dbReference>
<comment type="subcellular location">
    <subcellularLocation>
        <location evidence="2">Cytoplasm</location>
    </subcellularLocation>
    <subcellularLocation>
        <location evidence="1">Endomembrane system</location>
    </subcellularLocation>
</comment>
<dbReference type="PANTHER" id="PTHR10529">
    <property type="entry name" value="AP COMPLEX SUBUNIT MU"/>
    <property type="match status" value="1"/>
</dbReference>
<keyword evidence="6" id="KW-0254">Endocytosis</keyword>
<dbReference type="InterPro" id="IPR001392">
    <property type="entry name" value="Clathrin_mu"/>
</dbReference>
<feature type="region of interest" description="Disordered" evidence="10">
    <location>
        <begin position="61"/>
        <end position="82"/>
    </location>
</feature>
<dbReference type="GO" id="GO:0045202">
    <property type="term" value="C:synapse"/>
    <property type="evidence" value="ECO:0007669"/>
    <property type="project" value="UniProtKB-ARBA"/>
</dbReference>
<dbReference type="FunFam" id="2.60.40.1170:FF:000022">
    <property type="entry name" value="AP-1 complex subunit mu"/>
    <property type="match status" value="1"/>
</dbReference>
<dbReference type="eggNOG" id="KOG2677">
    <property type="taxonomic scope" value="Eukaryota"/>
</dbReference>
<evidence type="ECO:0000256" key="3">
    <source>
        <dbReference type="ARBA" id="ARBA00005579"/>
    </source>
</evidence>
<evidence type="ECO:0000256" key="5">
    <source>
        <dbReference type="ARBA" id="ARBA00022490"/>
    </source>
</evidence>
<comment type="similarity">
    <text evidence="3">Belongs to the Stoned B family.</text>
</comment>
<evidence type="ECO:0000256" key="7">
    <source>
        <dbReference type="ARBA" id="ARBA00022737"/>
    </source>
</evidence>
<dbReference type="Pfam" id="PF00928">
    <property type="entry name" value="Adap_comp_sub"/>
    <property type="match status" value="1"/>
</dbReference>
<dbReference type="GO" id="GO:0006897">
    <property type="term" value="P:endocytosis"/>
    <property type="evidence" value="ECO:0007669"/>
    <property type="project" value="UniProtKB-KW"/>
</dbReference>
<sequence length="1828" mass="203269">EDDLFDSAELEQYRREQQQKQETGTAETSEAGEEWEKFKALTSGVDDILKKTQGDLDRIKSTSYFQKKPPGSSGTSNVKTEVVKTEVQPTKGKWVGFEDSVTQEDDEGEDKDDIFDTSYVDVVASGEVKLAYVPDSPVKEDDSFDPFDTSIVDTVIKTDPKKRNLVSLGCAVEVLTGKLEKSTGAADSVPTQRRRPKPQDLLLDSFDESDIQPKVDAEPEPIPKSILDDDPVFAEETSAILEFPPVTPSFERKSLCTPLEDKPKNKEVDIKDLFQQVVVPEPDDELDDEFAALAAESLAKTQPIVTNKPPKPPRPELPTVVAAVEDEVEDIDEFVTGDDPFDTSFAAQVLPGKFELKLIEKEILLDNDNEVKINPSLQLQNLIENSKVRSVAASNFIVSANELCDQEPLSLKHRDLLGGSTTDLSKISQSPIVPQTFETSTKELTNDDPFDTSIINDLVAPGKTELKFLEKELLTEVKSVVEVDIDNDFNPRAEEKLNNKPISRPDNLIVNNKRVSVPKIVAFDLKSPSNLPDLLAVGLEDSAKVSKPLTPYYPPNNLELKLIEQELTSAKEDLKRSLSDEDFNPRAETEDNQLKQFPTISTDYRSPEQPDIISEEVKIEAKLHTPVTPRKITEVFEESVDFDPFDTSIANVLAPGKAEIKILETELIYAKENPPIQPINTIITETLTRGTPASFNPFLAGNEFQDSSSNDNPFMSSYDAQQTGNAFDSGNTNPFAFGTESDGSNTDFFTVQSKSDEPSGINYENIFSSASAQIPTTKAMDIFSNIFPTTLVTENAISETANKTGPPRRPPPPRPGPPKETKDLILSVTGAMEATSSHLLDRLQATRTPSPTPMRDLHSPSPTQFGDLLEVDEPRTSLTEKSETPGSPMRAADVSSPLAPVASSAIAPSVRPTPPIPNRPKLPPQPTRPPAPALPSITPHTDFIAQKTEQPQPFESKDTSFADVFGDEILAAPTVAQPLQVTTDNFGTSFLENAVIKPQDDIFSIENENANVVSSDNDKFTVSTPFGDSKTNTELISESTTYAEAETFGVQPFTDTSATFSDLSSSNALHDPDINAPFSAQPEVPVSDDFPQEIDITNLNPAQQQSYNIFDSLSQAQNAPVAPAVAASQDEFDAFAAKFESVGFGEVTSTTTVSSSDPFDPFSAAFSGVTTAVNILSNNVNFIILKKDTTAGFGADDNFDTFLSLREPPPVPQGTPARVSRGESVESNDDNDFNIFIKPKESNEKTEMLDNGPMPALAPPPKSPTQMNAIQDTSPRFNPFDNTQEIPSATTENIFAQDDRQITRTDSQETPPTPLFDEDVSQPLEDFPRIHYDGPGWEMQLRQPNKKKITGQRFWKKIFVKLVFQGENPVLQLFNGKDDKDPFQELPLQPCYSFLIEIKLLAGAQQYDQYGKIFTVKLQFIYYKERPGVRPGQVTKAERITNKLSQFAAYAIQGDYQGVKEFGSDLKKLGLPVEHAPQISQLFKIGSQSYEDMKQFSMCIEEALFRLSAHRDRALNYKMEEVQITAVDELYVEQNANGGVEKQIARVRLFFLGFLSGMPDVELGVNDLVRQGKEVVGRHDIIPVVTEEWIRLENVEFHSCVQQDEYEKTRTIKFKPPDACYIELMRFRIRPPKNRELPLQLKTTIRVTGNKVEIHGDILVPGFTSRKLGQIPCEDVMVRIPIPECWIYQFRVEKHFRYGSVKSAHRRTGKVKGIERFLGAIENMEPSLMEVTSGQAKYEHQHRAIVWRMPRLPKEGQGAYTTHNLVVRLQLTSYDQIPEELAKYCYLEFTMPATTVSHTTVRSVSIANSDSDAPPEKYVRQLARHEYR</sequence>
<accession>T1IGB5</accession>
<dbReference type="SUPFAM" id="SSF49447">
    <property type="entry name" value="Second domain of Mu2 adaptin subunit (ap50) of ap2 adaptor"/>
    <property type="match status" value="1"/>
</dbReference>
<dbReference type="InterPro" id="IPR012320">
    <property type="entry name" value="SHD_dom"/>
</dbReference>
<dbReference type="GO" id="GO:0030131">
    <property type="term" value="C:clathrin adaptor complex"/>
    <property type="evidence" value="ECO:0007669"/>
    <property type="project" value="InterPro"/>
</dbReference>
<reference evidence="11" key="1">
    <citation type="submission" date="2015-05" db="UniProtKB">
        <authorList>
            <consortium name="EnsemblMetazoa"/>
        </authorList>
    </citation>
    <scope>IDENTIFICATION</scope>
</reference>
<evidence type="ECO:0000256" key="9">
    <source>
        <dbReference type="ARBA" id="ARBA00023136"/>
    </source>
</evidence>
<feature type="region of interest" description="Disordered" evidence="10">
    <location>
        <begin position="798"/>
        <end position="822"/>
    </location>
</feature>
<feature type="compositionally biased region" description="Low complexity" evidence="10">
    <location>
        <begin position="20"/>
        <end position="29"/>
    </location>
</feature>
<dbReference type="Gene3D" id="2.60.40.1170">
    <property type="entry name" value="Mu homology domain, subdomain B"/>
    <property type="match status" value="1"/>
</dbReference>
<dbReference type="FunFam" id="2.60.40.1170:FF:000018">
    <property type="entry name" value="stonin-2 isoform X2"/>
    <property type="match status" value="1"/>
</dbReference>
<keyword evidence="4" id="KW-0813">Transport</keyword>
<keyword evidence="9" id="KW-0472">Membrane</keyword>
<dbReference type="PROSITE" id="PS51072">
    <property type="entry name" value="MHD"/>
    <property type="match status" value="1"/>
</dbReference>
<dbReference type="EnsemblMetazoa" id="RPRC015334-RA">
    <property type="protein sequence ID" value="RPRC015334-PA"/>
    <property type="gene ID" value="RPRC015334"/>
</dbReference>
<dbReference type="Proteomes" id="UP000015103">
    <property type="component" value="Unassembled WGS sequence"/>
</dbReference>
<dbReference type="STRING" id="13249.T1IGB5"/>
<keyword evidence="7" id="KW-0677">Repeat</keyword>
<dbReference type="InterPro" id="IPR028565">
    <property type="entry name" value="MHD"/>
</dbReference>
<keyword evidence="12" id="KW-1185">Reference proteome</keyword>
<feature type="region of interest" description="Disordered" evidence="10">
    <location>
        <begin position="846"/>
        <end position="931"/>
    </location>
</feature>
<proteinExistence type="inferred from homology"/>
<feature type="region of interest" description="Disordered" evidence="10">
    <location>
        <begin position="181"/>
        <end position="228"/>
    </location>
</feature>
<dbReference type="FunCoup" id="T1IGB5">
    <property type="interactions" value="5"/>
</dbReference>
<feature type="region of interest" description="Disordered" evidence="10">
    <location>
        <begin position="1"/>
        <end position="35"/>
    </location>
</feature>
<feature type="compositionally biased region" description="Pro residues" evidence="10">
    <location>
        <begin position="911"/>
        <end position="931"/>
    </location>
</feature>
<dbReference type="GO" id="GO:0006886">
    <property type="term" value="P:intracellular protein transport"/>
    <property type="evidence" value="ECO:0007669"/>
    <property type="project" value="InterPro"/>
</dbReference>
<dbReference type="VEuPathDB" id="VectorBase:RPRC015334"/>
<evidence type="ECO:0000256" key="1">
    <source>
        <dbReference type="ARBA" id="ARBA00004308"/>
    </source>
</evidence>
<dbReference type="InterPro" id="IPR050431">
    <property type="entry name" value="Adaptor_comp_med_subunit"/>
</dbReference>
<dbReference type="OMA" id="VTGQMEF"/>
<protein>
    <submittedName>
        <fullName evidence="11">Uncharacterized protein</fullName>
    </submittedName>
</protein>
<name>T1IGB5_RHOPR</name>
<evidence type="ECO:0000256" key="2">
    <source>
        <dbReference type="ARBA" id="ARBA00004496"/>
    </source>
</evidence>
<evidence type="ECO:0000256" key="6">
    <source>
        <dbReference type="ARBA" id="ARBA00022583"/>
    </source>
</evidence>
<dbReference type="HOGENOM" id="CLU_237433_0_0_1"/>
<feature type="region of interest" description="Disordered" evidence="10">
    <location>
        <begin position="1204"/>
        <end position="1235"/>
    </location>
</feature>
<feature type="compositionally biased region" description="Low complexity" evidence="10">
    <location>
        <begin position="891"/>
        <end position="910"/>
    </location>
</feature>
<evidence type="ECO:0000256" key="8">
    <source>
        <dbReference type="ARBA" id="ARBA00022927"/>
    </source>
</evidence>
<evidence type="ECO:0000313" key="11">
    <source>
        <dbReference type="EnsemblMetazoa" id="RPRC015334-PA"/>
    </source>
</evidence>
<evidence type="ECO:0000313" key="12">
    <source>
        <dbReference type="Proteomes" id="UP000015103"/>
    </source>
</evidence>